<evidence type="ECO:0000313" key="2">
    <source>
        <dbReference type="EMBL" id="KIW42452.1"/>
    </source>
</evidence>
<dbReference type="GeneID" id="27358075"/>
<protein>
    <submittedName>
        <fullName evidence="2">Uncharacterized protein</fullName>
    </submittedName>
</protein>
<keyword evidence="3" id="KW-1185">Reference proteome</keyword>
<dbReference type="EMBL" id="KN847336">
    <property type="protein sequence ID" value="KIW42452.1"/>
    <property type="molecule type" value="Genomic_DNA"/>
</dbReference>
<dbReference type="AlphaFoldDB" id="A0A0D2BYA7"/>
<dbReference type="VEuPathDB" id="FungiDB:PV06_06001"/>
<dbReference type="RefSeq" id="XP_016262668.1">
    <property type="nucleotide sequence ID" value="XM_016407064.1"/>
</dbReference>
<evidence type="ECO:0000256" key="1">
    <source>
        <dbReference type="SAM" id="MobiDB-lite"/>
    </source>
</evidence>
<organism evidence="2 3">
    <name type="scientific">Exophiala oligosperma</name>
    <dbReference type="NCBI Taxonomy" id="215243"/>
    <lineage>
        <taxon>Eukaryota</taxon>
        <taxon>Fungi</taxon>
        <taxon>Dikarya</taxon>
        <taxon>Ascomycota</taxon>
        <taxon>Pezizomycotina</taxon>
        <taxon>Eurotiomycetes</taxon>
        <taxon>Chaetothyriomycetidae</taxon>
        <taxon>Chaetothyriales</taxon>
        <taxon>Herpotrichiellaceae</taxon>
        <taxon>Exophiala</taxon>
    </lineage>
</organism>
<name>A0A0D2BYA7_9EURO</name>
<proteinExistence type="predicted"/>
<gene>
    <name evidence="2" type="ORF">PV06_06001</name>
</gene>
<feature type="region of interest" description="Disordered" evidence="1">
    <location>
        <begin position="45"/>
        <end position="71"/>
    </location>
</feature>
<dbReference type="Proteomes" id="UP000053342">
    <property type="component" value="Unassembled WGS sequence"/>
</dbReference>
<reference evidence="2 3" key="1">
    <citation type="submission" date="2015-01" db="EMBL/GenBank/DDBJ databases">
        <title>The Genome Sequence of Exophiala oligosperma CBS72588.</title>
        <authorList>
            <consortium name="The Broad Institute Genomics Platform"/>
            <person name="Cuomo C."/>
            <person name="de Hoog S."/>
            <person name="Gorbushina A."/>
            <person name="Stielow B."/>
            <person name="Teixiera M."/>
            <person name="Abouelleil A."/>
            <person name="Chapman S.B."/>
            <person name="Priest M."/>
            <person name="Young S.K."/>
            <person name="Wortman J."/>
            <person name="Nusbaum C."/>
            <person name="Birren B."/>
        </authorList>
    </citation>
    <scope>NUCLEOTIDE SEQUENCE [LARGE SCALE GENOMIC DNA]</scope>
    <source>
        <strain evidence="2 3">CBS 72588</strain>
    </source>
</reference>
<sequence>MARPESPDDGSFSKVLSQLERFHVTPEDRQRVLNQVLTVPLVALSRPPPLSGVVKEEHREPRSVQAGRGQSDRVVLPTQLSTYVNPPGHQRRSHNALGEPNPFRADQEWECWALRRIIQEELGLSNERIEFILEKHKEDAMERWGR</sequence>
<evidence type="ECO:0000313" key="3">
    <source>
        <dbReference type="Proteomes" id="UP000053342"/>
    </source>
</evidence>
<accession>A0A0D2BYA7</accession>
<dbReference type="HOGENOM" id="CLU_1777455_0_0_1"/>